<dbReference type="STRING" id="1034943.BN59_02618"/>
<reference evidence="1 2" key="1">
    <citation type="submission" date="2014-06" db="EMBL/GenBank/DDBJ databases">
        <authorList>
            <person name="Urmite Genomes Urmite Genomes"/>
        </authorList>
    </citation>
    <scope>NUCLEOTIDE SEQUENCE [LARGE SCALE GENOMIC DNA]</scope>
</reference>
<dbReference type="AlphaFoldDB" id="A0A078L2R0"/>
<evidence type="ECO:0000313" key="2">
    <source>
        <dbReference type="Proteomes" id="UP000044071"/>
    </source>
</evidence>
<gene>
    <name evidence="1" type="ORF">BN59_02618</name>
</gene>
<keyword evidence="2" id="KW-1185">Reference proteome</keyword>
<accession>A0A078L2R0</accession>
<protein>
    <submittedName>
        <fullName evidence="1">Uncharacterized protein</fullName>
    </submittedName>
</protein>
<evidence type="ECO:0000313" key="1">
    <source>
        <dbReference type="EMBL" id="CDZ78308.1"/>
    </source>
</evidence>
<proteinExistence type="predicted"/>
<dbReference type="EMBL" id="CCSB01000003">
    <property type="protein sequence ID" value="CDZ78308.1"/>
    <property type="molecule type" value="Genomic_DNA"/>
</dbReference>
<dbReference type="RefSeq" id="WP_043874827.1">
    <property type="nucleotide sequence ID" value="NZ_CCVW01000003.1"/>
</dbReference>
<sequence length="91" mass="10375">MGKKERRLPNESIEPMLSSCSNLVSCMCQEESCRLSELLSLLNDFRPCLKFEKSTELLIVELLDWDGLAKTQASNFKTTALEFSRRSEANL</sequence>
<dbReference type="Proteomes" id="UP000044071">
    <property type="component" value="Unassembled WGS sequence"/>
</dbReference>
<name>A0A078L2R0_9GAMM</name>
<organism evidence="1 2">
    <name type="scientific">Legionella massiliensis</name>
    <dbReference type="NCBI Taxonomy" id="1034943"/>
    <lineage>
        <taxon>Bacteria</taxon>
        <taxon>Pseudomonadati</taxon>
        <taxon>Pseudomonadota</taxon>
        <taxon>Gammaproteobacteria</taxon>
        <taxon>Legionellales</taxon>
        <taxon>Legionellaceae</taxon>
        <taxon>Legionella</taxon>
    </lineage>
</organism>